<evidence type="ECO:0000313" key="1">
    <source>
        <dbReference type="EMBL" id="PST84505.1"/>
    </source>
</evidence>
<dbReference type="GO" id="GO:0016740">
    <property type="term" value="F:transferase activity"/>
    <property type="evidence" value="ECO:0007669"/>
    <property type="project" value="UniProtKB-KW"/>
</dbReference>
<dbReference type="PANTHER" id="PTHR12526">
    <property type="entry name" value="GLYCOSYLTRANSFERASE"/>
    <property type="match status" value="1"/>
</dbReference>
<dbReference type="EMBL" id="PYLS01000004">
    <property type="protein sequence ID" value="PST84505.1"/>
    <property type="molecule type" value="Genomic_DNA"/>
</dbReference>
<keyword evidence="1" id="KW-0808">Transferase</keyword>
<dbReference type="RefSeq" id="WP_107214675.1">
    <property type="nucleotide sequence ID" value="NZ_KZ686268.1"/>
</dbReference>
<comment type="caution">
    <text evidence="1">The sequence shown here is derived from an EMBL/GenBank/DDBJ whole genome shotgun (WGS) entry which is preliminary data.</text>
</comment>
<dbReference type="OrthoDB" id="9768685at2"/>
<dbReference type="Pfam" id="PF13692">
    <property type="entry name" value="Glyco_trans_1_4"/>
    <property type="match status" value="1"/>
</dbReference>
<sequence>MKIVHLNTYDGNGGAGRACLRLNAALNAHAADRKAAFVQSKVLAYFKFGKDEEVGTFTASPLSRARAAAQILAERYLSKSLSRSIKTPFSLQWFGQSVIDHPEVRSADIIHLHWINHGFLTPRFIAQLARLEKPIVWTFHDSNAFTGGCHVRYDCEHYLRSCGHCPILRFSGAKDQSHSTWLRKQRAYAKLDFRIIAPSKWMHDSVRLSSLLGARQTSVIPNTLETQVFRPYVQQEAKSILNIPPEKFVLMSGFMPSKNDKHKGTPYLVDALRDLAARPEIDPSQFELVIFGNKNNADLPEFPFHTTFLGTVNNDVHLAKCYSAADAFISPSLEDNLPNTVMESLSCGTPVIAFTTGGIPDMVTHGENGYLAPYRSSSGLADGLEWLYLHPDRQAIRKEARRSVLSRFSEAIIAARHLELYESLVNLRQR</sequence>
<dbReference type="Gene3D" id="3.40.50.2000">
    <property type="entry name" value="Glycogen Phosphorylase B"/>
    <property type="match status" value="2"/>
</dbReference>
<dbReference type="AlphaFoldDB" id="A0A2T3HPW1"/>
<dbReference type="SUPFAM" id="SSF53756">
    <property type="entry name" value="UDP-Glycosyltransferase/glycogen phosphorylase"/>
    <property type="match status" value="1"/>
</dbReference>
<organism evidence="1 2">
    <name type="scientific">Pedobacter yulinensis</name>
    <dbReference type="NCBI Taxonomy" id="2126353"/>
    <lineage>
        <taxon>Bacteria</taxon>
        <taxon>Pseudomonadati</taxon>
        <taxon>Bacteroidota</taxon>
        <taxon>Sphingobacteriia</taxon>
        <taxon>Sphingobacteriales</taxon>
        <taxon>Sphingobacteriaceae</taxon>
        <taxon>Pedobacter</taxon>
    </lineage>
</organism>
<evidence type="ECO:0000313" key="2">
    <source>
        <dbReference type="Proteomes" id="UP000240912"/>
    </source>
</evidence>
<keyword evidence="2" id="KW-1185">Reference proteome</keyword>
<protein>
    <submittedName>
        <fullName evidence="1">Glycosyl transferase family 1</fullName>
    </submittedName>
</protein>
<reference evidence="1 2" key="1">
    <citation type="submission" date="2018-03" db="EMBL/GenBank/DDBJ databases">
        <authorList>
            <person name="Keele B.F."/>
        </authorList>
    </citation>
    <scope>NUCLEOTIDE SEQUENCE [LARGE SCALE GENOMIC DNA]</scope>
    <source>
        <strain evidence="1 2">YL28-9</strain>
    </source>
</reference>
<dbReference type="PANTHER" id="PTHR12526:SF637">
    <property type="entry name" value="GLYCOSYLTRANSFERASE EPSF-RELATED"/>
    <property type="match status" value="1"/>
</dbReference>
<name>A0A2T3HPW1_9SPHI</name>
<gene>
    <name evidence="1" type="ORF">C7T94_04580</name>
</gene>
<dbReference type="Proteomes" id="UP000240912">
    <property type="component" value="Unassembled WGS sequence"/>
</dbReference>
<proteinExistence type="predicted"/>
<accession>A0A2T3HPW1</accession>